<feature type="transmembrane region" description="Helical" evidence="20">
    <location>
        <begin position="225"/>
        <end position="244"/>
    </location>
</feature>
<dbReference type="PROSITE" id="PS01315">
    <property type="entry name" value="CDS"/>
    <property type="match status" value="1"/>
</dbReference>
<evidence type="ECO:0000256" key="1">
    <source>
        <dbReference type="ARBA" id="ARBA00001698"/>
    </source>
</evidence>
<evidence type="ECO:0000256" key="12">
    <source>
        <dbReference type="ARBA" id="ARBA00022695"/>
    </source>
</evidence>
<name>A0ABN3N7T0_9ACTN</name>
<comment type="pathway">
    <text evidence="4">Lipid metabolism.</text>
</comment>
<feature type="transmembrane region" description="Helical" evidence="20">
    <location>
        <begin position="122"/>
        <end position="141"/>
    </location>
</feature>
<evidence type="ECO:0000256" key="5">
    <source>
        <dbReference type="ARBA" id="ARBA00010185"/>
    </source>
</evidence>
<evidence type="ECO:0000313" key="21">
    <source>
        <dbReference type="EMBL" id="GAA2513814.1"/>
    </source>
</evidence>
<keyword evidence="10 18" id="KW-0808">Transferase</keyword>
<dbReference type="RefSeq" id="WP_425565495.1">
    <property type="nucleotide sequence ID" value="NZ_BAAARY010000002.1"/>
</dbReference>
<feature type="transmembrane region" description="Helical" evidence="20">
    <location>
        <begin position="180"/>
        <end position="213"/>
    </location>
</feature>
<dbReference type="Proteomes" id="UP001499978">
    <property type="component" value="Unassembled WGS sequence"/>
</dbReference>
<evidence type="ECO:0000256" key="6">
    <source>
        <dbReference type="ARBA" id="ARBA00012487"/>
    </source>
</evidence>
<comment type="subcellular location">
    <subcellularLocation>
        <location evidence="2">Cell membrane</location>
        <topology evidence="2">Multi-pass membrane protein</topology>
    </subcellularLocation>
</comment>
<dbReference type="Pfam" id="PF01148">
    <property type="entry name" value="CTP_transf_1"/>
    <property type="match status" value="1"/>
</dbReference>
<feature type="transmembrane region" description="Helical" evidence="20">
    <location>
        <begin position="297"/>
        <end position="316"/>
    </location>
</feature>
<evidence type="ECO:0000256" key="2">
    <source>
        <dbReference type="ARBA" id="ARBA00004651"/>
    </source>
</evidence>
<keyword evidence="11 18" id="KW-0812">Transmembrane</keyword>
<dbReference type="EMBL" id="BAAARY010000002">
    <property type="protein sequence ID" value="GAA2513814.1"/>
    <property type="molecule type" value="Genomic_DNA"/>
</dbReference>
<evidence type="ECO:0000256" key="17">
    <source>
        <dbReference type="ARBA" id="ARBA00023264"/>
    </source>
</evidence>
<comment type="catalytic activity">
    <reaction evidence="1 18">
        <text>a 1,2-diacyl-sn-glycero-3-phosphate + CTP + H(+) = a CDP-1,2-diacyl-sn-glycerol + diphosphate</text>
        <dbReference type="Rhea" id="RHEA:16229"/>
        <dbReference type="ChEBI" id="CHEBI:15378"/>
        <dbReference type="ChEBI" id="CHEBI:33019"/>
        <dbReference type="ChEBI" id="CHEBI:37563"/>
        <dbReference type="ChEBI" id="CHEBI:58332"/>
        <dbReference type="ChEBI" id="CHEBI:58608"/>
        <dbReference type="EC" id="2.7.7.41"/>
    </reaction>
</comment>
<keyword evidence="9" id="KW-0444">Lipid biosynthesis</keyword>
<evidence type="ECO:0000313" key="22">
    <source>
        <dbReference type="Proteomes" id="UP001499978"/>
    </source>
</evidence>
<keyword evidence="13 20" id="KW-1133">Transmembrane helix</keyword>
<evidence type="ECO:0000256" key="14">
    <source>
        <dbReference type="ARBA" id="ARBA00023098"/>
    </source>
</evidence>
<evidence type="ECO:0000256" key="7">
    <source>
        <dbReference type="ARBA" id="ARBA00019373"/>
    </source>
</evidence>
<keyword evidence="14" id="KW-0443">Lipid metabolism</keyword>
<evidence type="ECO:0000256" key="16">
    <source>
        <dbReference type="ARBA" id="ARBA00023209"/>
    </source>
</evidence>
<feature type="transmembrane region" description="Helical" evidence="20">
    <location>
        <begin position="147"/>
        <end position="168"/>
    </location>
</feature>
<evidence type="ECO:0000256" key="9">
    <source>
        <dbReference type="ARBA" id="ARBA00022516"/>
    </source>
</evidence>
<gene>
    <name evidence="21" type="ORF">GCM10010201_07080</name>
</gene>
<feature type="compositionally biased region" description="Low complexity" evidence="19">
    <location>
        <begin position="35"/>
        <end position="66"/>
    </location>
</feature>
<comment type="pathway">
    <text evidence="3 18">Phospholipid metabolism; CDP-diacylglycerol biosynthesis; CDP-diacylglycerol from sn-glycerol 3-phosphate: step 3/3.</text>
</comment>
<protein>
    <recommendedName>
        <fullName evidence="7 18">Phosphatidate cytidylyltransferase</fullName>
        <ecNumber evidence="6 18">2.7.7.41</ecNumber>
    </recommendedName>
</protein>
<feature type="transmembrane region" description="Helical" evidence="20">
    <location>
        <begin position="256"/>
        <end position="277"/>
    </location>
</feature>
<feature type="region of interest" description="Disordered" evidence="19">
    <location>
        <begin position="1"/>
        <end position="122"/>
    </location>
</feature>
<evidence type="ECO:0000256" key="13">
    <source>
        <dbReference type="ARBA" id="ARBA00022989"/>
    </source>
</evidence>
<dbReference type="PANTHER" id="PTHR46382">
    <property type="entry name" value="PHOSPHATIDATE CYTIDYLYLTRANSFERASE"/>
    <property type="match status" value="1"/>
</dbReference>
<evidence type="ECO:0000256" key="4">
    <source>
        <dbReference type="ARBA" id="ARBA00005189"/>
    </source>
</evidence>
<feature type="transmembrane region" description="Helical" evidence="20">
    <location>
        <begin position="370"/>
        <end position="388"/>
    </location>
</feature>
<evidence type="ECO:0000256" key="19">
    <source>
        <dbReference type="SAM" id="MobiDB-lite"/>
    </source>
</evidence>
<keyword evidence="12 18" id="KW-0548">Nucleotidyltransferase</keyword>
<feature type="compositionally biased region" description="Basic residues" evidence="19">
    <location>
        <begin position="111"/>
        <end position="121"/>
    </location>
</feature>
<sequence length="389" mass="39058">MVYHDPADGSGEDDAVVGRPRPASPCVRTVPPPAVVGADGVSSVSRSGSSDRAPGDDAALGAGPAGHRTPAHGAPAVLRPFHRAPSDSEAAADDGIADDRSRAAVRSGGPGRRRAGRKRGGGRNVPAAIGVGVALAAVVVVSLANPLAFAAVVAVAAAAGVWELVCAVRVSGLRPPLPPLLAGALLTPTLGFMVGAEGLAVGVLVTVLASLVWRLGDGPDGFERDVAVAALIAVYVPFLIGFAAPLAEGEDGRWRVLVTLAAVVLSDTGGYVAGVLFSSGKRPMAPTVSPNKSWEGFAGSLTAAGVGTAVLGWLLLGLPLWWGLVAGVVISVVSVIGDLAESMIKRDLGVKDMSNLLPGHGGLMDRLDSIIFAVPTAYVLLVLLAPGVS</sequence>
<evidence type="ECO:0000256" key="15">
    <source>
        <dbReference type="ARBA" id="ARBA00023136"/>
    </source>
</evidence>
<evidence type="ECO:0000256" key="20">
    <source>
        <dbReference type="SAM" id="Phobius"/>
    </source>
</evidence>
<accession>A0ABN3N7T0</accession>
<dbReference type="GO" id="GO:0016779">
    <property type="term" value="F:nucleotidyltransferase activity"/>
    <property type="evidence" value="ECO:0007669"/>
    <property type="project" value="UniProtKB-KW"/>
</dbReference>
<dbReference type="InterPro" id="IPR000374">
    <property type="entry name" value="PC_trans"/>
</dbReference>
<dbReference type="EC" id="2.7.7.41" evidence="6 18"/>
<keyword evidence="16" id="KW-0594">Phospholipid biosynthesis</keyword>
<comment type="similarity">
    <text evidence="5 18">Belongs to the CDS family.</text>
</comment>
<evidence type="ECO:0000256" key="18">
    <source>
        <dbReference type="RuleBase" id="RU003938"/>
    </source>
</evidence>
<evidence type="ECO:0000256" key="3">
    <source>
        <dbReference type="ARBA" id="ARBA00005119"/>
    </source>
</evidence>
<comment type="caution">
    <text evidence="21">The sequence shown here is derived from an EMBL/GenBank/DDBJ whole genome shotgun (WGS) entry which is preliminary data.</text>
</comment>
<keyword evidence="8" id="KW-1003">Cell membrane</keyword>
<keyword evidence="17" id="KW-1208">Phospholipid metabolism</keyword>
<evidence type="ECO:0000256" key="8">
    <source>
        <dbReference type="ARBA" id="ARBA00022475"/>
    </source>
</evidence>
<evidence type="ECO:0000256" key="11">
    <source>
        <dbReference type="ARBA" id="ARBA00022692"/>
    </source>
</evidence>
<reference evidence="21 22" key="1">
    <citation type="journal article" date="2019" name="Int. J. Syst. Evol. Microbiol.">
        <title>The Global Catalogue of Microorganisms (GCM) 10K type strain sequencing project: providing services to taxonomists for standard genome sequencing and annotation.</title>
        <authorList>
            <consortium name="The Broad Institute Genomics Platform"/>
            <consortium name="The Broad Institute Genome Sequencing Center for Infectious Disease"/>
            <person name="Wu L."/>
            <person name="Ma J."/>
        </authorList>
    </citation>
    <scope>NUCLEOTIDE SEQUENCE [LARGE SCALE GENOMIC DNA]</scope>
    <source>
        <strain evidence="21 22">JCM 3367</strain>
    </source>
</reference>
<feature type="transmembrane region" description="Helical" evidence="20">
    <location>
        <begin position="321"/>
        <end position="340"/>
    </location>
</feature>
<proteinExistence type="inferred from homology"/>
<keyword evidence="15 20" id="KW-0472">Membrane</keyword>
<evidence type="ECO:0000256" key="10">
    <source>
        <dbReference type="ARBA" id="ARBA00022679"/>
    </source>
</evidence>
<organism evidence="21 22">
    <name type="scientific">Pilimelia columellifera subsp. columellifera</name>
    <dbReference type="NCBI Taxonomy" id="706583"/>
    <lineage>
        <taxon>Bacteria</taxon>
        <taxon>Bacillati</taxon>
        <taxon>Actinomycetota</taxon>
        <taxon>Actinomycetes</taxon>
        <taxon>Micromonosporales</taxon>
        <taxon>Micromonosporaceae</taxon>
        <taxon>Pilimelia</taxon>
    </lineage>
</organism>
<dbReference type="PANTHER" id="PTHR46382:SF1">
    <property type="entry name" value="PHOSPHATIDATE CYTIDYLYLTRANSFERASE"/>
    <property type="match status" value="1"/>
</dbReference>
<keyword evidence="22" id="KW-1185">Reference proteome</keyword>